<reference evidence="2 3" key="1">
    <citation type="journal article" date="2015" name="Genome Announc.">
        <title>The 474-Kilobase-Pair Complete Genome Sequence of CeV-01B, a Virus Infecting Haptolina (Chrysochromulina) ericina (Prymnesiophyceae).</title>
        <authorList>
            <person name="Gallot-Lavallee L."/>
            <person name="Pagarete A."/>
            <person name="Legendre M."/>
            <person name="Santini S."/>
            <person name="Sandaa R.A."/>
            <person name="Himmelbauer H."/>
            <person name="Ogata H."/>
            <person name="Bratbak G."/>
            <person name="Claverie J.M."/>
        </authorList>
    </citation>
    <scope>NUCLEOTIDE SEQUENCE [LARGE SCALE GENOMIC DNA]</scope>
    <source>
        <strain evidence="2">CeV-01B</strain>
    </source>
</reference>
<keyword evidence="3" id="KW-1185">Reference proteome</keyword>
<evidence type="ECO:0000313" key="2">
    <source>
        <dbReference type="EMBL" id="ALH22980.1"/>
    </source>
</evidence>
<accession>A0A0N9QPZ6</accession>
<gene>
    <name evidence="2" type="ORF">ceV_074</name>
</gene>
<name>A0A0N9QPZ6_9VIRU</name>
<sequence length="917" mass="106930">MSKAIHEKVSRIVNNTDKVPTIVNNDSNFVVITYWWGSGKLNRNTARPCTSFYEDYLKKINNYMISLINTAVGREIYKTGGTVDEDKLISTIFKNLSEYPKIFEGLYDAISNKLVKHYINDICDYKKIDEKIPDRFAELKKKYPDFAKDITSKTPESLTYEIAGIIIKGILRNSDNLKKLYKIQQEYNSSKKEYLKYKRTQEIESKNQENLKKIQQLQLLLFTRKDEDDFLKDSTTTLARQIEPTKKIDIDLGILANKVMKLKKEKETINKDIIDVLKKKHQQPNGANESIFDELINLLEYLPPIKFEDMISNWEKSCRENNCNYLAVEYPEFTQEGGYQLAINAKPKFIEKALKICSGRSVLYIDGDMNIRKYPAIFDIKNVDFMARGWWIDPRSSWKMEESIMYDPYNFETSGGTMFFSSSEESKKLINLWISAAENPINDGKADDRVLSLIFNTKGVLTWIRIIQLPIEYLWLTLDYDQRMLEYVYDYNFANMDSTIFIDHPECLTSEDTASGAGASSNRQPKFYDFLEDVYPCVETSHEYIMFKELVESYPQSAKQVTDYLQSPSKQEEQKELIGKILEIDKELLIAPESDHKDLRMTRNTLKNEKDLIKYLPYFYWYYHYMGGVHYIDDGNADLIDSGYVEPGNEVEENSQPLNVVSYIDKFGNKKHPNSSGETVNQVAEINMSSVSEIELDNFYKPNSDKFILKDYSTHTEIVPEDYICFTNKSLLRVLLSLLLKKRVVIINPVTFEGYNTELYSKIVSNIDIIYKNVDLVLNPIHSVSSRRSEFYKPEINLHQPILFKYESRLVDFLSIQLNIEDLSILLKNGSYEFMSLIRIAYILPKNKIKPVETLAGGNKDIIDKRIPKYNINTTINEYLYILENPIKQIKNKNSNKKHTKKKNKQKKHKKITHRLK</sequence>
<dbReference type="Proteomes" id="UP000203826">
    <property type="component" value="Segment"/>
</dbReference>
<evidence type="ECO:0000313" key="3">
    <source>
        <dbReference type="Proteomes" id="UP000203826"/>
    </source>
</evidence>
<organism evidence="2 3">
    <name type="scientific">Chrysochromulina ericina virus CeV-01B</name>
    <dbReference type="NCBI Taxonomy" id="3070830"/>
    <lineage>
        <taxon>Viruses</taxon>
        <taxon>Varidnaviria</taxon>
        <taxon>Bamfordvirae</taxon>
        <taxon>Nucleocytoviricota</taxon>
        <taxon>Megaviricetes</taxon>
        <taxon>Imitervirales</taxon>
        <taxon>Mesomimiviridae</taxon>
        <taxon>Tethysvirus</taxon>
        <taxon>Tethysvirus raunefjordenense</taxon>
    </lineage>
</organism>
<feature type="region of interest" description="Disordered" evidence="1">
    <location>
        <begin position="892"/>
        <end position="917"/>
    </location>
</feature>
<protein>
    <submittedName>
        <fullName evidence="2">Uncharacterized protein</fullName>
    </submittedName>
</protein>
<proteinExistence type="predicted"/>
<evidence type="ECO:0000256" key="1">
    <source>
        <dbReference type="SAM" id="MobiDB-lite"/>
    </source>
</evidence>
<dbReference type="KEGG" id="vg:26048941"/>
<dbReference type="EMBL" id="KT820662">
    <property type="protein sequence ID" value="ALH22980.1"/>
    <property type="molecule type" value="Genomic_DNA"/>
</dbReference>